<evidence type="ECO:0000313" key="10">
    <source>
        <dbReference type="Proteomes" id="UP001259982"/>
    </source>
</evidence>
<comment type="caution">
    <text evidence="9">The sequence shown here is derived from an EMBL/GenBank/DDBJ whole genome shotgun (WGS) entry which is preliminary data.</text>
</comment>
<dbReference type="PANTHER" id="PTHR43833:SF5">
    <property type="entry name" value="TRK SYSTEM POTASSIUM UPTAKE PROTEIN TRKA"/>
    <property type="match status" value="1"/>
</dbReference>
<gene>
    <name evidence="9" type="ORF">RM531_15150</name>
</gene>
<evidence type="ECO:0000256" key="3">
    <source>
        <dbReference type="ARBA" id="ARBA00022538"/>
    </source>
</evidence>
<dbReference type="InterPro" id="IPR006036">
    <property type="entry name" value="K_uptake_TrkA"/>
</dbReference>
<evidence type="ECO:0000256" key="1">
    <source>
        <dbReference type="ARBA" id="ARBA00017378"/>
    </source>
</evidence>
<evidence type="ECO:0000259" key="8">
    <source>
        <dbReference type="PROSITE" id="PS51202"/>
    </source>
</evidence>
<dbReference type="Proteomes" id="UP001259982">
    <property type="component" value="Unassembled WGS sequence"/>
</dbReference>
<name>A0ABU3BBE9_9GAMM</name>
<dbReference type="EMBL" id="JAVRHY010000021">
    <property type="protein sequence ID" value="MDT0619809.1"/>
    <property type="molecule type" value="Genomic_DNA"/>
</dbReference>
<keyword evidence="10" id="KW-1185">Reference proteome</keyword>
<dbReference type="PANTHER" id="PTHR43833">
    <property type="entry name" value="POTASSIUM CHANNEL PROTEIN 2-RELATED-RELATED"/>
    <property type="match status" value="1"/>
</dbReference>
<feature type="domain" description="RCK C-terminal" evidence="8">
    <location>
        <begin position="136"/>
        <end position="221"/>
    </location>
</feature>
<evidence type="ECO:0000256" key="4">
    <source>
        <dbReference type="ARBA" id="ARBA00022958"/>
    </source>
</evidence>
<proteinExistence type="predicted"/>
<organism evidence="9 10">
    <name type="scientific">Spectribacter acetivorans</name>
    <dbReference type="NCBI Taxonomy" id="3075603"/>
    <lineage>
        <taxon>Bacteria</taxon>
        <taxon>Pseudomonadati</taxon>
        <taxon>Pseudomonadota</taxon>
        <taxon>Gammaproteobacteria</taxon>
        <taxon>Salinisphaerales</taxon>
        <taxon>Salinisphaeraceae</taxon>
        <taxon>Spectribacter</taxon>
    </lineage>
</organism>
<keyword evidence="6" id="KW-0406">Ion transport</keyword>
<keyword evidence="5" id="KW-0520">NAD</keyword>
<dbReference type="PRINTS" id="PR00335">
    <property type="entry name" value="KUPTAKETRKA"/>
</dbReference>
<dbReference type="InterPro" id="IPR003148">
    <property type="entry name" value="RCK_N"/>
</dbReference>
<evidence type="ECO:0000256" key="6">
    <source>
        <dbReference type="ARBA" id="ARBA00023065"/>
    </source>
</evidence>
<keyword evidence="2" id="KW-0813">Transport</keyword>
<dbReference type="SUPFAM" id="SSF51735">
    <property type="entry name" value="NAD(P)-binding Rossmann-fold domains"/>
    <property type="match status" value="1"/>
</dbReference>
<dbReference type="Pfam" id="PF02254">
    <property type="entry name" value="TrkA_N"/>
    <property type="match status" value="1"/>
</dbReference>
<accession>A0ABU3BBE9</accession>
<dbReference type="PROSITE" id="PS51201">
    <property type="entry name" value="RCK_N"/>
    <property type="match status" value="1"/>
</dbReference>
<dbReference type="InterPro" id="IPR036291">
    <property type="entry name" value="NAD(P)-bd_dom_sf"/>
</dbReference>
<dbReference type="Gene3D" id="3.30.70.1450">
    <property type="entry name" value="Regulator of K+ conductance, C-terminal domain"/>
    <property type="match status" value="1"/>
</dbReference>
<feature type="domain" description="RCK N-terminal" evidence="7">
    <location>
        <begin position="1"/>
        <end position="122"/>
    </location>
</feature>
<dbReference type="InterPro" id="IPR036721">
    <property type="entry name" value="RCK_C_sf"/>
</dbReference>
<evidence type="ECO:0000313" key="9">
    <source>
        <dbReference type="EMBL" id="MDT0619809.1"/>
    </source>
</evidence>
<protein>
    <recommendedName>
        <fullName evidence="1">Trk system potassium uptake protein TrkA</fullName>
    </recommendedName>
</protein>
<evidence type="ECO:0000256" key="2">
    <source>
        <dbReference type="ARBA" id="ARBA00022448"/>
    </source>
</evidence>
<dbReference type="Pfam" id="PF02080">
    <property type="entry name" value="TrkA_C"/>
    <property type="match status" value="1"/>
</dbReference>
<reference evidence="9 10" key="1">
    <citation type="submission" date="2023-09" db="EMBL/GenBank/DDBJ databases">
        <authorList>
            <person name="Rey-Velasco X."/>
        </authorList>
    </citation>
    <scope>NUCLEOTIDE SEQUENCE [LARGE SCALE GENOMIC DNA]</scope>
    <source>
        <strain evidence="9 10">P385</strain>
    </source>
</reference>
<evidence type="ECO:0000256" key="5">
    <source>
        <dbReference type="ARBA" id="ARBA00023027"/>
    </source>
</evidence>
<dbReference type="SUPFAM" id="SSF116726">
    <property type="entry name" value="TrkA C-terminal domain-like"/>
    <property type="match status" value="1"/>
</dbReference>
<dbReference type="PROSITE" id="PS51202">
    <property type="entry name" value="RCK_C"/>
    <property type="match status" value="1"/>
</dbReference>
<keyword evidence="4" id="KW-0630">Potassium</keyword>
<dbReference type="Gene3D" id="3.40.50.720">
    <property type="entry name" value="NAD(P)-binding Rossmann-like Domain"/>
    <property type="match status" value="1"/>
</dbReference>
<sequence>MHIIVVGGGPVGDSLVGLALKDGHNVVLVESDEATAESCARRHDALVLHASITEDDVFEEAGGTRADALIAATSDDAANLMAMVLGQEAGIDSLTSVVNHKSHTQLFERLGIRVMVDPEVLVAQHLLDLVLYPDAEDVTTLAGRQQLFELTLSADSPLLAASLAELKADDALPEDLVVVSVSRDDEHFFPRGQTRLQGGDRVIVFTSRRTSQDVLSRLNGADS</sequence>
<evidence type="ECO:0000259" key="7">
    <source>
        <dbReference type="PROSITE" id="PS51201"/>
    </source>
</evidence>
<dbReference type="InterPro" id="IPR050721">
    <property type="entry name" value="Trk_Ktr_HKT_K-transport"/>
</dbReference>
<dbReference type="InterPro" id="IPR006037">
    <property type="entry name" value="RCK_C"/>
</dbReference>
<keyword evidence="3" id="KW-0633">Potassium transport</keyword>
<dbReference type="RefSeq" id="WP_311660477.1">
    <property type="nucleotide sequence ID" value="NZ_JAVRHY010000021.1"/>
</dbReference>